<dbReference type="Proteomes" id="UP001596122">
    <property type="component" value="Unassembled WGS sequence"/>
</dbReference>
<dbReference type="EMBL" id="JBHSLD010000007">
    <property type="protein sequence ID" value="MFC5380915.1"/>
    <property type="molecule type" value="Genomic_DNA"/>
</dbReference>
<evidence type="ECO:0000313" key="2">
    <source>
        <dbReference type="EMBL" id="MFC5380915.1"/>
    </source>
</evidence>
<comment type="caution">
    <text evidence="2">The sequence shown here is derived from an EMBL/GenBank/DDBJ whole genome shotgun (WGS) entry which is preliminary data.</text>
</comment>
<feature type="compositionally biased region" description="Acidic residues" evidence="1">
    <location>
        <begin position="263"/>
        <end position="272"/>
    </location>
</feature>
<name>A0ABW0GMP4_9MICO</name>
<evidence type="ECO:0000256" key="1">
    <source>
        <dbReference type="SAM" id="MobiDB-lite"/>
    </source>
</evidence>
<dbReference type="RefSeq" id="WP_340270765.1">
    <property type="nucleotide sequence ID" value="NZ_JBBEOG010000008.1"/>
</dbReference>
<reference evidence="3" key="1">
    <citation type="journal article" date="2019" name="Int. J. Syst. Evol. Microbiol.">
        <title>The Global Catalogue of Microorganisms (GCM) 10K type strain sequencing project: providing services to taxonomists for standard genome sequencing and annotation.</title>
        <authorList>
            <consortium name="The Broad Institute Genomics Platform"/>
            <consortium name="The Broad Institute Genome Sequencing Center for Infectious Disease"/>
            <person name="Wu L."/>
            <person name="Ma J."/>
        </authorList>
    </citation>
    <scope>NUCLEOTIDE SEQUENCE [LARGE SCALE GENOMIC DNA]</scope>
    <source>
        <strain evidence="3">CCUG 43114</strain>
    </source>
</reference>
<gene>
    <name evidence="2" type="ORF">ACFPJ6_08940</name>
</gene>
<accession>A0ABW0GMP4</accession>
<protein>
    <submittedName>
        <fullName evidence="2">DUF3027 domain-containing protein</fullName>
    </submittedName>
</protein>
<sequence length="288" mass="30761">MAGTRTARVTLDAVSARAVDLAREAAEAVAGPGEVGEHLGVAAQAERVVVHRFATTHRGYRGWEWTVVLARVPRARVATVSEVVLLPGDDALLAPAWVPWADRIAPGDLGETDVLPFRDTDPLLDEGFQAVPEDWDEAFAGEERELLWELGLGRRRVLNREGREEAATRWYRGDAGPDNAEARAADAPCATCGYLVGLTGSLRQQFGVCANAWSPDDGRVVSLDHGCGAHSETGRDLGGEEPLPSPVVDELRQDLDTEPLPGEPEDGSEDGSEPSSSSPPASTRSPES</sequence>
<feature type="compositionally biased region" description="Low complexity" evidence="1">
    <location>
        <begin position="273"/>
        <end position="288"/>
    </location>
</feature>
<dbReference type="Pfam" id="PF11228">
    <property type="entry name" value="DUF3027"/>
    <property type="match status" value="1"/>
</dbReference>
<proteinExistence type="predicted"/>
<keyword evidence="3" id="KW-1185">Reference proteome</keyword>
<organism evidence="2 3">
    <name type="scientific">Aquipuribacter nitratireducens</name>
    <dbReference type="NCBI Taxonomy" id="650104"/>
    <lineage>
        <taxon>Bacteria</taxon>
        <taxon>Bacillati</taxon>
        <taxon>Actinomycetota</taxon>
        <taxon>Actinomycetes</taxon>
        <taxon>Micrococcales</taxon>
        <taxon>Intrasporangiaceae</taxon>
        <taxon>Aquipuribacter</taxon>
    </lineage>
</organism>
<feature type="region of interest" description="Disordered" evidence="1">
    <location>
        <begin position="224"/>
        <end position="288"/>
    </location>
</feature>
<dbReference type="InterPro" id="IPR021391">
    <property type="entry name" value="DUF3027"/>
</dbReference>
<evidence type="ECO:0000313" key="3">
    <source>
        <dbReference type="Proteomes" id="UP001596122"/>
    </source>
</evidence>